<reference evidence="1 2" key="1">
    <citation type="submission" date="2015-07" db="EMBL/GenBank/DDBJ databases">
        <authorList>
            <person name="Noorani M."/>
        </authorList>
    </citation>
    <scope>NUCLEOTIDE SEQUENCE [LARGE SCALE GENOMIC DNA]</scope>
    <source>
        <strain evidence="1 2">KCTC 42284</strain>
    </source>
</reference>
<organism evidence="1 2">
    <name type="scientific">Wenzhouxiangella marina</name>
    <dbReference type="NCBI Taxonomy" id="1579979"/>
    <lineage>
        <taxon>Bacteria</taxon>
        <taxon>Pseudomonadati</taxon>
        <taxon>Pseudomonadota</taxon>
        <taxon>Gammaproteobacteria</taxon>
        <taxon>Chromatiales</taxon>
        <taxon>Wenzhouxiangellaceae</taxon>
        <taxon>Wenzhouxiangella</taxon>
    </lineage>
</organism>
<dbReference type="SUPFAM" id="SSF109604">
    <property type="entry name" value="HD-domain/PDEase-like"/>
    <property type="match status" value="1"/>
</dbReference>
<dbReference type="GO" id="GO:0016301">
    <property type="term" value="F:kinase activity"/>
    <property type="evidence" value="ECO:0007669"/>
    <property type="project" value="UniProtKB-KW"/>
</dbReference>
<proteinExistence type="predicted"/>
<dbReference type="EMBL" id="CP012154">
    <property type="protein sequence ID" value="AKS43395.1"/>
    <property type="molecule type" value="Genomic_DNA"/>
</dbReference>
<dbReference type="RefSeq" id="WP_049726882.1">
    <property type="nucleotide sequence ID" value="NZ_CP012154.1"/>
</dbReference>
<name>A0A0K0Y0E8_9GAMM</name>
<dbReference type="PATRIC" id="fig|1579979.3.peg.3112"/>
<dbReference type="KEGG" id="wma:WM2015_3043"/>
<keyword evidence="1" id="KW-0418">Kinase</keyword>
<dbReference type="Gene3D" id="1.10.3210.10">
    <property type="entry name" value="Hypothetical protein af1432"/>
    <property type="match status" value="1"/>
</dbReference>
<protein>
    <submittedName>
        <fullName evidence="1">GTP pyrophosphokinase</fullName>
    </submittedName>
</protein>
<dbReference type="Proteomes" id="UP000066624">
    <property type="component" value="Chromosome"/>
</dbReference>
<dbReference type="OrthoDB" id="9802385at2"/>
<gene>
    <name evidence="1" type="ORF">WM2015_3043</name>
</gene>
<sequence length="149" mass="17054">MDLIESALHLALKAYTGQRDKAGKTYILHPLRLMHHMETEVEMATALLHDVLEDSDLGSADLEAAGIPAQVIEAVECLTRKEGESYEAFIERVAENPLATRVKLADLEDNIDVLRLPTLEEDDLRRVEKYHRAWRRLYDAPGDRYRKND</sequence>
<dbReference type="STRING" id="1579979.WM2015_3043"/>
<keyword evidence="2" id="KW-1185">Reference proteome</keyword>
<dbReference type="AlphaFoldDB" id="A0A0K0Y0E8"/>
<accession>A0A0K0Y0E8</accession>
<evidence type="ECO:0000313" key="1">
    <source>
        <dbReference type="EMBL" id="AKS43395.1"/>
    </source>
</evidence>
<keyword evidence="1" id="KW-0808">Transferase</keyword>
<evidence type="ECO:0000313" key="2">
    <source>
        <dbReference type="Proteomes" id="UP000066624"/>
    </source>
</evidence>